<dbReference type="AlphaFoldDB" id="A0A031FUX7"/>
<keyword evidence="2" id="KW-1185">Reference proteome</keyword>
<dbReference type="EMBL" id="JFYO01000004">
    <property type="protein sequence ID" value="EZP28388.1"/>
    <property type="molecule type" value="Genomic_DNA"/>
</dbReference>
<accession>A0A031FUX7</accession>
<comment type="caution">
    <text evidence="1">The sequence shown here is derived from an EMBL/GenBank/DDBJ whole genome shotgun (WGS) entry which is preliminary data.</text>
</comment>
<protein>
    <recommendedName>
        <fullName evidence="3">DUF4232 domain-containing protein</fullName>
    </recommendedName>
</protein>
<dbReference type="Proteomes" id="UP000024001">
    <property type="component" value="Unassembled WGS sequence"/>
</dbReference>
<dbReference type="RefSeq" id="WP_235186073.1">
    <property type="nucleotide sequence ID" value="NZ_JFYO01000004.1"/>
</dbReference>
<evidence type="ECO:0000313" key="1">
    <source>
        <dbReference type="EMBL" id="EZP28388.1"/>
    </source>
</evidence>
<dbReference type="PATRIC" id="fig|273677.3.peg.1352"/>
<evidence type="ECO:0000313" key="2">
    <source>
        <dbReference type="Proteomes" id="UP000024001"/>
    </source>
</evidence>
<name>A0A031FUX7_9MICO</name>
<evidence type="ECO:0008006" key="3">
    <source>
        <dbReference type="Google" id="ProtNLM"/>
    </source>
</evidence>
<sequence>MWITAGIALVAAAVVVAGWQVAARSAVDGVRIVYDARPTACDGANVSLDPPSPSDSFTGENGFAWDEDFYSPVIEVVPGMTCVLRLHVVNDGWSDVEVHSILVPGMDESSNSLVRPTFVNPNGQTRLADIEDGAVFAIEGMPVPAGTRQSFAVILEMNEEDADAFSPCTGSMPRSPEATVSALGVERTVPSPVDAGIWYYAGSRDCD</sequence>
<organism evidence="1 2">
    <name type="scientific">Microbacterium oleivorans</name>
    <dbReference type="NCBI Taxonomy" id="273677"/>
    <lineage>
        <taxon>Bacteria</taxon>
        <taxon>Bacillati</taxon>
        <taxon>Actinomycetota</taxon>
        <taxon>Actinomycetes</taxon>
        <taxon>Micrococcales</taxon>
        <taxon>Microbacteriaceae</taxon>
        <taxon>Microbacterium</taxon>
    </lineage>
</organism>
<proteinExistence type="predicted"/>
<gene>
    <name evidence="1" type="ORF">BW34_01368</name>
</gene>
<reference evidence="1 2" key="1">
    <citation type="submission" date="2014-03" db="EMBL/GenBank/DDBJ databases">
        <title>Draft Genome Sequences of 13 Willow Endophytes.</title>
        <authorList>
            <person name="Gan H.Y."/>
            <person name="Gan H.M."/>
            <person name="Savka M.A."/>
            <person name="Hudson A.O."/>
        </authorList>
    </citation>
    <scope>NUCLEOTIDE SEQUENCE [LARGE SCALE GENOMIC DNA]</scope>
    <source>
        <strain evidence="1 2">RIT293</strain>
    </source>
</reference>